<organism evidence="1">
    <name type="scientific">marine metagenome</name>
    <dbReference type="NCBI Taxonomy" id="408172"/>
    <lineage>
        <taxon>unclassified sequences</taxon>
        <taxon>metagenomes</taxon>
        <taxon>ecological metagenomes</taxon>
    </lineage>
</organism>
<protein>
    <submittedName>
        <fullName evidence="1">Uncharacterized protein</fullName>
    </submittedName>
</protein>
<name>A0A382WR01_9ZZZZ</name>
<feature type="non-terminal residue" evidence="1">
    <location>
        <position position="75"/>
    </location>
</feature>
<dbReference type="AlphaFoldDB" id="A0A382WR01"/>
<gene>
    <name evidence="1" type="ORF">METZ01_LOCUS413884</name>
</gene>
<sequence>MKRLLLLLFIAFVSFQGFSQIDLNIDKSITIKEEKIDENYTPFKYISNGVYEIFYENGYSSRALDRGIIEKKELS</sequence>
<reference evidence="1" key="1">
    <citation type="submission" date="2018-05" db="EMBL/GenBank/DDBJ databases">
        <authorList>
            <person name="Lanie J.A."/>
            <person name="Ng W.-L."/>
            <person name="Kazmierczak K.M."/>
            <person name="Andrzejewski T.M."/>
            <person name="Davidsen T.M."/>
            <person name="Wayne K.J."/>
            <person name="Tettelin H."/>
            <person name="Glass J.I."/>
            <person name="Rusch D."/>
            <person name="Podicherti R."/>
            <person name="Tsui H.-C.T."/>
            <person name="Winkler M.E."/>
        </authorList>
    </citation>
    <scope>NUCLEOTIDE SEQUENCE</scope>
</reference>
<dbReference type="EMBL" id="UINC01161690">
    <property type="protein sequence ID" value="SVD61030.1"/>
    <property type="molecule type" value="Genomic_DNA"/>
</dbReference>
<accession>A0A382WR01</accession>
<evidence type="ECO:0000313" key="1">
    <source>
        <dbReference type="EMBL" id="SVD61030.1"/>
    </source>
</evidence>
<proteinExistence type="predicted"/>